<dbReference type="InterPro" id="IPR019734">
    <property type="entry name" value="TPR_rpt"/>
</dbReference>
<comment type="pathway">
    <text evidence="1">Cell wall biogenesis; cell wall polysaccharide biosynthesis.</text>
</comment>
<feature type="domain" description="Glycosyltransferase 2-like" evidence="5">
    <location>
        <begin position="4"/>
        <end position="94"/>
    </location>
</feature>
<dbReference type="EMBL" id="WBZB01000051">
    <property type="protein sequence ID" value="KAB3526641.1"/>
    <property type="molecule type" value="Genomic_DNA"/>
</dbReference>
<keyword evidence="3" id="KW-0328">Glycosyltransferase</keyword>
<dbReference type="PANTHER" id="PTHR43179:SF12">
    <property type="entry name" value="GALACTOFURANOSYLTRANSFERASE GLFT2"/>
    <property type="match status" value="1"/>
</dbReference>
<proteinExistence type="inferred from homology"/>
<comment type="caution">
    <text evidence="6">The sequence shown here is derived from an EMBL/GenBank/DDBJ whole genome shotgun (WGS) entry which is preliminary data.</text>
</comment>
<dbReference type="PANTHER" id="PTHR43179">
    <property type="entry name" value="RHAMNOSYLTRANSFERASE WBBL"/>
    <property type="match status" value="1"/>
</dbReference>
<dbReference type="InterPro" id="IPR029063">
    <property type="entry name" value="SAM-dependent_MTases_sf"/>
</dbReference>
<keyword evidence="4 6" id="KW-0808">Transferase</keyword>
<evidence type="ECO:0000256" key="1">
    <source>
        <dbReference type="ARBA" id="ARBA00004776"/>
    </source>
</evidence>
<dbReference type="Gene3D" id="1.25.40.10">
    <property type="entry name" value="Tetratricopeptide repeat domain"/>
    <property type="match status" value="3"/>
</dbReference>
<accession>A0A833HLS5</accession>
<evidence type="ECO:0000256" key="4">
    <source>
        <dbReference type="ARBA" id="ARBA00022679"/>
    </source>
</evidence>
<protein>
    <submittedName>
        <fullName evidence="6">Glycosyltransferase</fullName>
    </submittedName>
</protein>
<dbReference type="Gene3D" id="3.90.550.10">
    <property type="entry name" value="Spore Coat Polysaccharide Biosynthesis Protein SpsA, Chain A"/>
    <property type="match status" value="2"/>
</dbReference>
<keyword evidence="7" id="KW-1185">Reference proteome</keyword>
<dbReference type="InterPro" id="IPR011990">
    <property type="entry name" value="TPR-like_helical_dom_sf"/>
</dbReference>
<dbReference type="CDD" id="cd02511">
    <property type="entry name" value="Beta4Glucosyltransferase"/>
    <property type="match status" value="1"/>
</dbReference>
<dbReference type="SMART" id="SM00028">
    <property type="entry name" value="TPR"/>
    <property type="match status" value="6"/>
</dbReference>
<dbReference type="SUPFAM" id="SSF53448">
    <property type="entry name" value="Nucleotide-diphospho-sugar transferases"/>
    <property type="match status" value="2"/>
</dbReference>
<evidence type="ECO:0000313" key="7">
    <source>
        <dbReference type="Proteomes" id="UP000465601"/>
    </source>
</evidence>
<dbReference type="Proteomes" id="UP000465601">
    <property type="component" value="Unassembled WGS sequence"/>
</dbReference>
<dbReference type="InterPro" id="IPR001173">
    <property type="entry name" value="Glyco_trans_2-like"/>
</dbReference>
<evidence type="ECO:0000256" key="3">
    <source>
        <dbReference type="ARBA" id="ARBA00022676"/>
    </source>
</evidence>
<evidence type="ECO:0000256" key="2">
    <source>
        <dbReference type="ARBA" id="ARBA00006739"/>
    </source>
</evidence>
<dbReference type="Pfam" id="PF00535">
    <property type="entry name" value="Glycos_transf_2"/>
    <property type="match status" value="2"/>
</dbReference>
<organism evidence="6 7">
    <name type="scientific">Alkaliphilus serpentinus</name>
    <dbReference type="NCBI Taxonomy" id="1482731"/>
    <lineage>
        <taxon>Bacteria</taxon>
        <taxon>Bacillati</taxon>
        <taxon>Bacillota</taxon>
        <taxon>Clostridia</taxon>
        <taxon>Peptostreptococcales</taxon>
        <taxon>Natronincolaceae</taxon>
        <taxon>Alkaliphilus</taxon>
    </lineage>
</organism>
<reference evidence="6 7" key="1">
    <citation type="submission" date="2019-10" db="EMBL/GenBank/DDBJ databases">
        <title>Alkaliphilus serpentinus sp. nov. and Alkaliphilus pronyensis sp. nov., two novel anaerobic alkaliphilic species isolated from the serpentinized-hosted hydrothermal field of the Prony Bay (New Caledonia).</title>
        <authorList>
            <person name="Postec A."/>
        </authorList>
    </citation>
    <scope>NUCLEOTIDE SEQUENCE [LARGE SCALE GENOMIC DNA]</scope>
    <source>
        <strain evidence="6 7">LacT</strain>
    </source>
</reference>
<feature type="domain" description="Glycosyltransferase 2-like" evidence="5">
    <location>
        <begin position="787"/>
        <end position="947"/>
    </location>
</feature>
<dbReference type="SUPFAM" id="SSF53335">
    <property type="entry name" value="S-adenosyl-L-methionine-dependent methyltransferases"/>
    <property type="match status" value="1"/>
</dbReference>
<sequence length="1343" mass="155778">MLLSIVMMVKNESKYLDKCLSSLEKLRSAISSELIIVDTGSEDDTVDIAKKYTNKVYYHPWKDDFGAMRNITIGYAKGQWLLVLDGDEVLEDSWPIIDFFNSNAYKKCNVAMVKVKSYSYTDDSRGSISSICRLFKNYNGFCYRGIIHEQPKIKPPVCTIDAVLLHYGYVSDDEELMERKFVRNTQLLKLALEKDPEDIYTLFQLSQSYGMRKDYLTALELAYKTYKMAKEKQLNLSKYMYVYTQLAQGYYYTEDYNKLEEICEEGLTIKEGLVDLYCLLGYAKEKLLKNQEAIKNYEIYLRLLEKGNEGTLSDITFSVYSLDSKDNVIANMCRIFNTEKRYDKVIEYSLKIKEENHLRSTIPYLVKAHLQTDSIQELLNYYNTYILVDYVKLKDDFITNLEVLLKDYSIEKKRVIYDVFSENEDSYSLLNLVRISLLNDTELAVKYVEQVYSLDFNNLPDYYGDCIFYLIKKQLPIFDNLVNLQEYKIENYFRYLLFSHNKSYAYEAIEYLKKVYPQFNLLKCKITKNIAKFILLFKELKNDEYNLIFIRYINDSITLIKQIYNQEIINDELISMVKNEEDAFIIYMLKALEGREIDELKYVGYLRKALGIYPVMQKGVKHLLNEMENKTAENSEFKEYKSKVKDSIRSLISDGKTNDASSTLKEYQSIVKEDIDIYAIESSIAIINEDLSAAEMYLKKGLARAPRDFDLLCNAAYLCQIQDNLDEAINLYKYAADVSKDPNVKEQLHEIITQLSESHNLTKLKEELSSSSISSDDSPTDSNRKTSIILLTYNNLEYNKLCINSIRNYTKPESYQLIVVDNASTDGTLEWLKEQRDIELISNSVNEGFPKGCNQGIKMADVGNDILLLNNDTIVMPNWLENLQTALYSKDSIGAVGAITNSCSNYQAISLPYDNFDDILAFATAHNHSNAALWEERLRLVGFCMLIRGDVIQKIGLLDERFTPGNFEDDDYSLRIRQEGYRLLLCKDTFIYHFGSMSFSKESNKFNDVLIKNRGKFQEKWGFDPYSIITINKAITQYLKSQQISFNNILELECAGGGTLLDIKNEFPNVDLFGIEKNPKLLLNYQHYADIKVGGFKSIETFERNFFDVIINASTSCKSNKLIENLNYLFKYVKPNGMVILKLTDKVKDMTMEELDKHRISFDSVEELQGDTLLAFYRKDTDTPMASKENSISIKRINQRELLSMERNNLLDELNDTQLGYILRRIENSFNSEEDLESLWNYLNRQSSEGKDKIIRWVDMKATNKDLILNLVASLYYSNNKIQEALSILEYAYTMNPQYADTVYNISLIVYELGDKETALQFLNNAEPLEGELLSLKQEIMEA</sequence>
<name>A0A833HLS5_9FIRM</name>
<dbReference type="InterPro" id="IPR029044">
    <property type="entry name" value="Nucleotide-diphossugar_trans"/>
</dbReference>
<comment type="similarity">
    <text evidence="2">Belongs to the glycosyltransferase 2 family.</text>
</comment>
<dbReference type="GO" id="GO:0016740">
    <property type="term" value="F:transferase activity"/>
    <property type="evidence" value="ECO:0007669"/>
    <property type="project" value="UniProtKB-KW"/>
</dbReference>
<dbReference type="RefSeq" id="WP_151866907.1">
    <property type="nucleotide sequence ID" value="NZ_WBZB01000051.1"/>
</dbReference>
<dbReference type="OrthoDB" id="9815923at2"/>
<gene>
    <name evidence="6" type="ORF">F8153_13645</name>
</gene>
<evidence type="ECO:0000259" key="5">
    <source>
        <dbReference type="Pfam" id="PF00535"/>
    </source>
</evidence>
<dbReference type="SUPFAM" id="SSF48452">
    <property type="entry name" value="TPR-like"/>
    <property type="match status" value="1"/>
</dbReference>
<evidence type="ECO:0000313" key="6">
    <source>
        <dbReference type="EMBL" id="KAB3526641.1"/>
    </source>
</evidence>
<dbReference type="Gene3D" id="3.40.50.150">
    <property type="entry name" value="Vaccinia Virus protein VP39"/>
    <property type="match status" value="1"/>
</dbReference>
<dbReference type="CDD" id="cd04186">
    <property type="entry name" value="GT_2_like_c"/>
    <property type="match status" value="1"/>
</dbReference>